<evidence type="ECO:0000259" key="1">
    <source>
        <dbReference type="Pfam" id="PF01636"/>
    </source>
</evidence>
<sequence>MAAPVSARAAVAAAVAVAEEHGVRVREPVVLNDSFNVRVHLRPAPVVARVPTVTALGRARPEKALARELDVVSFLAGAGAPVVPPSDLLPAGPHVRDGVTLSFWAYAEHEPDHVPTPATFGGMLAELHAALRTHPGGLPLLGPVLDEPLRLLDLLAGTVEPDVLARLREAHADLARRLDGVAATAQAVHGDAHPGNLLATPDGLRWNDFEECMAGPVGWDLACLLRTTRMDGRAAVRAYGADPGDPVLRTCLAARGLQGTLWVLVRALRFPERAGAARAALDAWLADPTGATR</sequence>
<evidence type="ECO:0000313" key="2">
    <source>
        <dbReference type="EMBL" id="MFB9468416.1"/>
    </source>
</evidence>
<dbReference type="InterPro" id="IPR002575">
    <property type="entry name" value="Aminoglycoside_PTrfase"/>
</dbReference>
<dbReference type="RefSeq" id="WP_345397354.1">
    <property type="nucleotide sequence ID" value="NZ_BAAAXS010000001.1"/>
</dbReference>
<evidence type="ECO:0000313" key="3">
    <source>
        <dbReference type="Proteomes" id="UP001589568"/>
    </source>
</evidence>
<dbReference type="SUPFAM" id="SSF56112">
    <property type="entry name" value="Protein kinase-like (PK-like)"/>
    <property type="match status" value="1"/>
</dbReference>
<proteinExistence type="predicted"/>
<dbReference type="InterPro" id="IPR011009">
    <property type="entry name" value="Kinase-like_dom_sf"/>
</dbReference>
<comment type="caution">
    <text evidence="2">The sequence shown here is derived from an EMBL/GenBank/DDBJ whole genome shotgun (WGS) entry which is preliminary data.</text>
</comment>
<name>A0ABV5NDP8_9ACTN</name>
<dbReference type="EMBL" id="JBHMCF010000003">
    <property type="protein sequence ID" value="MFB9468416.1"/>
    <property type="molecule type" value="Genomic_DNA"/>
</dbReference>
<dbReference type="Pfam" id="PF01636">
    <property type="entry name" value="APH"/>
    <property type="match status" value="1"/>
</dbReference>
<keyword evidence="3" id="KW-1185">Reference proteome</keyword>
<feature type="domain" description="Aminoglycoside phosphotransferase" evidence="1">
    <location>
        <begin position="59"/>
        <end position="239"/>
    </location>
</feature>
<accession>A0ABV5NDP8</accession>
<protein>
    <submittedName>
        <fullName evidence="2">Phosphotransferase</fullName>
    </submittedName>
</protein>
<reference evidence="2 3" key="1">
    <citation type="submission" date="2024-09" db="EMBL/GenBank/DDBJ databases">
        <authorList>
            <person name="Sun Q."/>
            <person name="Mori K."/>
        </authorList>
    </citation>
    <scope>NUCLEOTIDE SEQUENCE [LARGE SCALE GENOMIC DNA]</scope>
    <source>
        <strain evidence="2 3">JCM 3324</strain>
    </source>
</reference>
<gene>
    <name evidence="2" type="ORF">ACFFR3_02795</name>
</gene>
<dbReference type="Gene3D" id="3.90.1200.10">
    <property type="match status" value="1"/>
</dbReference>
<organism evidence="2 3">
    <name type="scientific">Nonomuraea salmonea</name>
    <dbReference type="NCBI Taxonomy" id="46181"/>
    <lineage>
        <taxon>Bacteria</taxon>
        <taxon>Bacillati</taxon>
        <taxon>Actinomycetota</taxon>
        <taxon>Actinomycetes</taxon>
        <taxon>Streptosporangiales</taxon>
        <taxon>Streptosporangiaceae</taxon>
        <taxon>Nonomuraea</taxon>
    </lineage>
</organism>
<dbReference type="Proteomes" id="UP001589568">
    <property type="component" value="Unassembled WGS sequence"/>
</dbReference>